<dbReference type="PANTHER" id="PTHR22089:SF2">
    <property type="entry name" value="MIRROR-IMAGE POLYDACTYLY GENE 1 PROTEIN"/>
    <property type="match status" value="1"/>
</dbReference>
<name>A0A3P9CBQ4_9CICH</name>
<keyword evidence="3" id="KW-1185">Reference proteome</keyword>
<dbReference type="Ensembl" id="ENSMZET00005020062.1">
    <property type="protein sequence ID" value="ENSMZEP00005019434.1"/>
    <property type="gene ID" value="ENSMZEG00005014588.1"/>
</dbReference>
<evidence type="ECO:0000313" key="2">
    <source>
        <dbReference type="Ensembl" id="ENSMZEP00005019434.1"/>
    </source>
</evidence>
<keyword evidence="1" id="KW-0175">Coiled coil</keyword>
<feature type="coiled-coil region" evidence="1">
    <location>
        <begin position="28"/>
        <end position="59"/>
    </location>
</feature>
<dbReference type="AlphaFoldDB" id="A0A3P9CBQ4"/>
<dbReference type="GeneTree" id="ENSGT00390000017800"/>
<accession>A0A3P9CBQ4</accession>
<dbReference type="InterPro" id="IPR026175">
    <property type="entry name" value="MIPOL1"/>
</dbReference>
<proteinExistence type="predicted"/>
<reference evidence="2" key="1">
    <citation type="submission" date="2025-08" db="UniProtKB">
        <authorList>
            <consortium name="Ensembl"/>
        </authorList>
    </citation>
    <scope>IDENTIFICATION</scope>
</reference>
<dbReference type="Proteomes" id="UP000265160">
    <property type="component" value="Unplaced"/>
</dbReference>
<sequence length="183" mass="21502">MMGVVVTSYVWYPAAAEGVCVFVFQLQQQLVQKEKELHRREVEEELREKRREARDWERPAAVLEEVLAAQKDRDQAVMSRLLLANEERDEAFYQLHDVDELLRHICDADSVQEIEQFGSVLVQRLWLARQRRSDITAQEMKAVMEERDSSTAKVSLFTCVLRESGRTPVFVIRSQKRRTDQTY</sequence>
<dbReference type="PANTHER" id="PTHR22089">
    <property type="entry name" value="MIRROR-IMAGE POLYDACTYLY GENE 1 PROTEIN"/>
    <property type="match status" value="1"/>
</dbReference>
<reference evidence="2" key="2">
    <citation type="submission" date="2025-09" db="UniProtKB">
        <authorList>
            <consortium name="Ensembl"/>
        </authorList>
    </citation>
    <scope>IDENTIFICATION</scope>
</reference>
<protein>
    <submittedName>
        <fullName evidence="2">Uncharacterized protein</fullName>
    </submittedName>
</protein>
<evidence type="ECO:0000256" key="1">
    <source>
        <dbReference type="SAM" id="Coils"/>
    </source>
</evidence>
<organism evidence="2 3">
    <name type="scientific">Maylandia zebra</name>
    <name type="common">zebra mbuna</name>
    <dbReference type="NCBI Taxonomy" id="106582"/>
    <lineage>
        <taxon>Eukaryota</taxon>
        <taxon>Metazoa</taxon>
        <taxon>Chordata</taxon>
        <taxon>Craniata</taxon>
        <taxon>Vertebrata</taxon>
        <taxon>Euteleostomi</taxon>
        <taxon>Actinopterygii</taxon>
        <taxon>Neopterygii</taxon>
        <taxon>Teleostei</taxon>
        <taxon>Neoteleostei</taxon>
        <taxon>Acanthomorphata</taxon>
        <taxon>Ovalentaria</taxon>
        <taxon>Cichlomorphae</taxon>
        <taxon>Cichliformes</taxon>
        <taxon>Cichlidae</taxon>
        <taxon>African cichlids</taxon>
        <taxon>Pseudocrenilabrinae</taxon>
        <taxon>Haplochromini</taxon>
        <taxon>Maylandia</taxon>
        <taxon>Maylandia zebra complex</taxon>
    </lineage>
</organism>
<dbReference type="STRING" id="106582.ENSMZEP00005019434"/>
<evidence type="ECO:0000313" key="3">
    <source>
        <dbReference type="Proteomes" id="UP000265160"/>
    </source>
</evidence>